<dbReference type="RefSeq" id="WP_084757634.1">
    <property type="nucleotide sequence ID" value="NZ_FSQT01000002.1"/>
</dbReference>
<dbReference type="InterPro" id="IPR050879">
    <property type="entry name" value="Acyltransferase_3"/>
</dbReference>
<dbReference type="EMBL" id="FSQT01000002">
    <property type="protein sequence ID" value="SIN36433.1"/>
    <property type="molecule type" value="Genomic_DNA"/>
</dbReference>
<reference evidence="5" key="1">
    <citation type="submission" date="2016-12" db="EMBL/GenBank/DDBJ databases">
        <authorList>
            <person name="Varghese N."/>
            <person name="Submissions S."/>
        </authorList>
    </citation>
    <scope>NUCLEOTIDE SEQUENCE [LARGE SCALE GENOMIC DNA]</scope>
    <source>
        <strain evidence="5">DSM 45599</strain>
    </source>
</reference>
<evidence type="ECO:0000313" key="5">
    <source>
        <dbReference type="Proteomes" id="UP000185124"/>
    </source>
</evidence>
<protein>
    <submittedName>
        <fullName evidence="4">Peptidoglycan/LPS O-acetylase OafA/YrhL, contains acyltransferase and SGNH-hydrolase domains</fullName>
    </submittedName>
</protein>
<dbReference type="InterPro" id="IPR043968">
    <property type="entry name" value="SGNH"/>
</dbReference>
<dbReference type="Pfam" id="PF19040">
    <property type="entry name" value="SGNH"/>
    <property type="match status" value="1"/>
</dbReference>
<feature type="transmembrane region" description="Helical" evidence="1">
    <location>
        <begin position="241"/>
        <end position="258"/>
    </location>
</feature>
<keyword evidence="1" id="KW-0472">Membrane</keyword>
<dbReference type="GO" id="GO:0016787">
    <property type="term" value="F:hydrolase activity"/>
    <property type="evidence" value="ECO:0007669"/>
    <property type="project" value="UniProtKB-KW"/>
</dbReference>
<keyword evidence="4" id="KW-0808">Transferase</keyword>
<keyword evidence="4" id="KW-0378">Hydrolase</keyword>
<keyword evidence="1" id="KW-1133">Transmembrane helix</keyword>
<feature type="transmembrane region" description="Helical" evidence="1">
    <location>
        <begin position="81"/>
        <end position="101"/>
    </location>
</feature>
<dbReference type="PANTHER" id="PTHR23028:SF53">
    <property type="entry name" value="ACYL_TRANSF_3 DOMAIN-CONTAINING PROTEIN"/>
    <property type="match status" value="1"/>
</dbReference>
<feature type="transmembrane region" description="Helical" evidence="1">
    <location>
        <begin position="367"/>
        <end position="391"/>
    </location>
</feature>
<feature type="transmembrane region" description="Helical" evidence="1">
    <location>
        <begin position="39"/>
        <end position="60"/>
    </location>
</feature>
<sequence length="686" mass="74637">MSDSKQTSRGLLRPEIQALRALAVLLVLLFHFWPHRIPGGYVGVDVFFVISGFLITAHLVREVQQSGSVRLRAFWARRIRRLLPASLLVLVATAVAVFIWVPQLYWPQILREIAAATIYVENWQLAHDAVDYLAAENVRSPVQHYWSLSAEEQFYLVWPLLIVLAVVIAGRLQRTNPMGAVRVTLALVVAASFAYSVYETSANSAAAYFVTPTRAWEFGAGAMLATLPGLGRSAGERTRAAVSWLGLLLIGVAAFVLHSGTPFPGYAAALPVLGTLAAIWAGAPGPRWSPLGPMAWAPVQKFGDWSYSVYLWHWPPIVIFQLATGDRMTWPVKLLVIAGVVALAALTKRLVEDPVRFGVFTGGRRLWPQYAAAAMSMALVLSVVVAGNRLLEQSSQANTSRLEQLLAAGTPCLGAGARVEPQRCEDSALGRELFPEMSMLTKDTGSAYRCYDQEPGSTLTPCHIGSQRSDATRVALVGDSHAAMLIPAIEGQLDARNWAVDTYVARGCIWAKVDAADQSDRCYARRHAMMQRLGDGPKYDLVILSGRRSASGDPRAAAGQIRRYVEAWRPVLERGTRIVVVVDNPGLGTADLGCLVDDAANGGDPTRCAVDRQAALGTRDALEEAAKRTDGKVQMVDLTDLFCTETRCPLVIGNVIVYRDAHHITATYARTLGSHLVERVAARLGL</sequence>
<evidence type="ECO:0000259" key="2">
    <source>
        <dbReference type="Pfam" id="PF01757"/>
    </source>
</evidence>
<accession>A0A1N6AQZ7</accession>
<feature type="transmembrane region" description="Helical" evidence="1">
    <location>
        <begin position="12"/>
        <end position="33"/>
    </location>
</feature>
<dbReference type="OrthoDB" id="3404679at2"/>
<organism evidence="4 5">
    <name type="scientific">Micromonospora cremea</name>
    <dbReference type="NCBI Taxonomy" id="709881"/>
    <lineage>
        <taxon>Bacteria</taxon>
        <taxon>Bacillati</taxon>
        <taxon>Actinomycetota</taxon>
        <taxon>Actinomycetes</taxon>
        <taxon>Micromonosporales</taxon>
        <taxon>Micromonosporaceae</taxon>
        <taxon>Micromonospora</taxon>
    </lineage>
</organism>
<gene>
    <name evidence="4" type="ORF">SAMN04489832_5978</name>
</gene>
<dbReference type="Pfam" id="PF01757">
    <property type="entry name" value="Acyl_transf_3"/>
    <property type="match status" value="1"/>
</dbReference>
<feature type="transmembrane region" description="Helical" evidence="1">
    <location>
        <begin position="265"/>
        <end position="285"/>
    </location>
</feature>
<dbReference type="GO" id="GO:0009103">
    <property type="term" value="P:lipopolysaccharide biosynthetic process"/>
    <property type="evidence" value="ECO:0007669"/>
    <property type="project" value="TreeGrafter"/>
</dbReference>
<dbReference type="AlphaFoldDB" id="A0A1N6AQZ7"/>
<proteinExistence type="predicted"/>
<feature type="domain" description="SGNH" evidence="3">
    <location>
        <begin position="449"/>
        <end position="676"/>
    </location>
</feature>
<dbReference type="GO" id="GO:0016747">
    <property type="term" value="F:acyltransferase activity, transferring groups other than amino-acyl groups"/>
    <property type="evidence" value="ECO:0007669"/>
    <property type="project" value="InterPro"/>
</dbReference>
<feature type="transmembrane region" description="Helical" evidence="1">
    <location>
        <begin position="330"/>
        <end position="347"/>
    </location>
</feature>
<keyword evidence="4" id="KW-0012">Acyltransferase</keyword>
<keyword evidence="1" id="KW-0812">Transmembrane</keyword>
<dbReference type="Proteomes" id="UP000185124">
    <property type="component" value="Unassembled WGS sequence"/>
</dbReference>
<dbReference type="PANTHER" id="PTHR23028">
    <property type="entry name" value="ACETYLTRANSFERASE"/>
    <property type="match status" value="1"/>
</dbReference>
<dbReference type="STRING" id="709881.SAMN04489832_5978"/>
<name>A0A1N6AQZ7_9ACTN</name>
<dbReference type="GO" id="GO:0016020">
    <property type="term" value="C:membrane"/>
    <property type="evidence" value="ECO:0007669"/>
    <property type="project" value="TreeGrafter"/>
</dbReference>
<feature type="transmembrane region" description="Helical" evidence="1">
    <location>
        <begin position="179"/>
        <end position="198"/>
    </location>
</feature>
<feature type="domain" description="Acyltransferase 3" evidence="2">
    <location>
        <begin position="15"/>
        <end position="346"/>
    </location>
</feature>
<dbReference type="InterPro" id="IPR002656">
    <property type="entry name" value="Acyl_transf_3_dom"/>
</dbReference>
<evidence type="ECO:0000256" key="1">
    <source>
        <dbReference type="SAM" id="Phobius"/>
    </source>
</evidence>
<feature type="transmembrane region" description="Helical" evidence="1">
    <location>
        <begin position="154"/>
        <end position="172"/>
    </location>
</feature>
<evidence type="ECO:0000313" key="4">
    <source>
        <dbReference type="EMBL" id="SIN36433.1"/>
    </source>
</evidence>
<keyword evidence="5" id="KW-1185">Reference proteome</keyword>
<evidence type="ECO:0000259" key="3">
    <source>
        <dbReference type="Pfam" id="PF19040"/>
    </source>
</evidence>